<keyword evidence="1" id="KW-0804">Transcription</keyword>
<organism evidence="3 4">
    <name type="scientific">Hibiscus sabdariffa</name>
    <name type="common">roselle</name>
    <dbReference type="NCBI Taxonomy" id="183260"/>
    <lineage>
        <taxon>Eukaryota</taxon>
        <taxon>Viridiplantae</taxon>
        <taxon>Streptophyta</taxon>
        <taxon>Embryophyta</taxon>
        <taxon>Tracheophyta</taxon>
        <taxon>Spermatophyta</taxon>
        <taxon>Magnoliopsida</taxon>
        <taxon>eudicotyledons</taxon>
        <taxon>Gunneridae</taxon>
        <taxon>Pentapetalae</taxon>
        <taxon>rosids</taxon>
        <taxon>malvids</taxon>
        <taxon>Malvales</taxon>
        <taxon>Malvaceae</taxon>
        <taxon>Malvoideae</taxon>
        <taxon>Hibiscus</taxon>
    </lineage>
</organism>
<reference evidence="3 4" key="1">
    <citation type="journal article" date="2024" name="G3 (Bethesda)">
        <title>Genome assembly of Hibiscus sabdariffa L. provides insights into metabolisms of medicinal natural products.</title>
        <authorList>
            <person name="Kim T."/>
        </authorList>
    </citation>
    <scope>NUCLEOTIDE SEQUENCE [LARGE SCALE GENOMIC DNA]</scope>
    <source>
        <strain evidence="3">TK-2024</strain>
        <tissue evidence="3">Old leaves</tissue>
    </source>
</reference>
<keyword evidence="1" id="KW-0862">Zinc</keyword>
<evidence type="ECO:0000313" key="3">
    <source>
        <dbReference type="EMBL" id="KAK8514789.1"/>
    </source>
</evidence>
<name>A0ABR2C5Z5_9ROSI</name>
<evidence type="ECO:0000313" key="4">
    <source>
        <dbReference type="Proteomes" id="UP001472677"/>
    </source>
</evidence>
<sequence length="131" mass="15015">MSTQISKKRKQPWDPVEEVFLDFKCSRAGIIKALTTDVDEFYRQCDPEKGNLCLYGFPSEKWQGRRAGMIKALTTDVKDFYQQCTPENGNLCLYGFPSEQWAVNFPAEKLPPELPMVVFSSEIGRMCDKFG</sequence>
<comment type="function">
    <text evidence="1">Histone-binding component that specifically recognizes H3 tails trimethylated on 'Lys-4' (H3K4me3), which mark transcription start sites of virtually all active genes.</text>
</comment>
<dbReference type="PANTHER" id="PTHR12321:SF169">
    <property type="entry name" value="PHD FINGER PROTEIN ALFIN-LIKE"/>
    <property type="match status" value="1"/>
</dbReference>
<dbReference type="Proteomes" id="UP001472677">
    <property type="component" value="Unassembled WGS sequence"/>
</dbReference>
<dbReference type="Pfam" id="PF12165">
    <property type="entry name" value="Alfin"/>
    <property type="match status" value="1"/>
</dbReference>
<comment type="caution">
    <text evidence="3">The sequence shown here is derived from an EMBL/GenBank/DDBJ whole genome shotgun (WGS) entry which is preliminary data.</text>
</comment>
<evidence type="ECO:0000256" key="1">
    <source>
        <dbReference type="RuleBase" id="RU369089"/>
    </source>
</evidence>
<comment type="subunit">
    <text evidence="1">Interacts with H3K4me3 and to a lesser extent with H3K4me2.</text>
</comment>
<feature type="domain" description="Alfin N-terminal" evidence="2">
    <location>
        <begin position="62"/>
        <end position="118"/>
    </location>
</feature>
<dbReference type="PANTHER" id="PTHR12321">
    <property type="entry name" value="CPG BINDING PROTEIN"/>
    <property type="match status" value="1"/>
</dbReference>
<dbReference type="InterPro" id="IPR021998">
    <property type="entry name" value="Alfin_N"/>
</dbReference>
<gene>
    <name evidence="3" type="ORF">V6N12_057685</name>
</gene>
<dbReference type="InterPro" id="IPR045104">
    <property type="entry name" value="Alfin"/>
</dbReference>
<keyword evidence="1" id="KW-0805">Transcription regulation</keyword>
<keyword evidence="1" id="KW-0479">Metal-binding</keyword>
<accession>A0ABR2C5Z5</accession>
<dbReference type="EMBL" id="JBBPBM010000066">
    <property type="protein sequence ID" value="KAK8514789.1"/>
    <property type="molecule type" value="Genomic_DNA"/>
</dbReference>
<keyword evidence="4" id="KW-1185">Reference proteome</keyword>
<comment type="similarity">
    <text evidence="1">Belongs to the Alfin family.</text>
</comment>
<proteinExistence type="inferred from homology"/>
<evidence type="ECO:0000259" key="2">
    <source>
        <dbReference type="Pfam" id="PF12165"/>
    </source>
</evidence>
<comment type="domain">
    <text evidence="1">The PHD-type zinc finger mediates the binding to H3K4me3.</text>
</comment>
<keyword evidence="1" id="KW-0156">Chromatin regulator</keyword>
<keyword evidence="1" id="KW-0539">Nucleus</keyword>
<comment type="subcellular location">
    <subcellularLocation>
        <location evidence="1">Nucleus</location>
    </subcellularLocation>
</comment>
<keyword evidence="1" id="KW-0863">Zinc-finger</keyword>
<protein>
    <recommendedName>
        <fullName evidence="1">PHD finger protein ALFIN-LIKE</fullName>
    </recommendedName>
</protein>